<evidence type="ECO:0000313" key="3">
    <source>
        <dbReference type="Proteomes" id="UP001169006"/>
    </source>
</evidence>
<organism evidence="2 3">
    <name type="scientific">Rhizobium oryzicola</name>
    <dbReference type="NCBI Taxonomy" id="1232668"/>
    <lineage>
        <taxon>Bacteria</taxon>
        <taxon>Pseudomonadati</taxon>
        <taxon>Pseudomonadota</taxon>
        <taxon>Alphaproteobacteria</taxon>
        <taxon>Hyphomicrobiales</taxon>
        <taxon>Rhizobiaceae</taxon>
        <taxon>Rhizobium/Agrobacterium group</taxon>
        <taxon>Rhizobium</taxon>
    </lineage>
</organism>
<protein>
    <submittedName>
        <fullName evidence="2">GNAT family N-acetyltransferase</fullName>
    </submittedName>
</protein>
<dbReference type="RefSeq" id="WP_302075876.1">
    <property type="nucleotide sequence ID" value="NZ_JAUKWQ010000001.1"/>
</dbReference>
<feature type="domain" description="BioF2-like acetyltransferase" evidence="1">
    <location>
        <begin position="210"/>
        <end position="364"/>
    </location>
</feature>
<dbReference type="Proteomes" id="UP001169006">
    <property type="component" value="Unassembled WGS sequence"/>
</dbReference>
<dbReference type="Gene3D" id="3.40.630.30">
    <property type="match status" value="1"/>
</dbReference>
<dbReference type="Pfam" id="PF13480">
    <property type="entry name" value="Acetyltransf_6"/>
    <property type="match status" value="1"/>
</dbReference>
<gene>
    <name evidence="2" type="ORF">Q2T52_06730</name>
</gene>
<comment type="caution">
    <text evidence="2">The sequence shown here is derived from an EMBL/GenBank/DDBJ whole genome shotgun (WGS) entry which is preliminary data.</text>
</comment>
<reference evidence="2" key="1">
    <citation type="journal article" date="2015" name="Int. J. Syst. Evol. Microbiol.">
        <title>Rhizobium oryzicola sp. nov., potential plant-growth-promoting endophytic bacteria isolated from rice roots.</title>
        <authorList>
            <person name="Zhang X.X."/>
            <person name="Gao J.S."/>
            <person name="Cao Y.H."/>
            <person name="Sheirdil R.A."/>
            <person name="Wang X.C."/>
            <person name="Zhang L."/>
        </authorList>
    </citation>
    <scope>NUCLEOTIDE SEQUENCE</scope>
    <source>
        <strain evidence="2">05753</strain>
    </source>
</reference>
<dbReference type="InterPro" id="IPR038740">
    <property type="entry name" value="BioF2-like_GNAT_dom"/>
</dbReference>
<accession>A0ABT8STX9</accession>
<reference evidence="2" key="2">
    <citation type="submission" date="2023-07" db="EMBL/GenBank/DDBJ databases">
        <authorList>
            <person name="Sun H."/>
        </authorList>
    </citation>
    <scope>NUCLEOTIDE SEQUENCE</scope>
    <source>
        <strain evidence="2">05753</strain>
    </source>
</reference>
<evidence type="ECO:0000313" key="2">
    <source>
        <dbReference type="EMBL" id="MDO1581791.1"/>
    </source>
</evidence>
<evidence type="ECO:0000259" key="1">
    <source>
        <dbReference type="Pfam" id="PF13480"/>
    </source>
</evidence>
<keyword evidence="3" id="KW-1185">Reference proteome</keyword>
<dbReference type="EMBL" id="JAUKWQ010000001">
    <property type="protein sequence ID" value="MDO1581791.1"/>
    <property type="molecule type" value="Genomic_DNA"/>
</dbReference>
<dbReference type="SUPFAM" id="SSF55729">
    <property type="entry name" value="Acyl-CoA N-acyltransferases (Nat)"/>
    <property type="match status" value="1"/>
</dbReference>
<proteinExistence type="predicted"/>
<dbReference type="InterPro" id="IPR016181">
    <property type="entry name" value="Acyl_CoA_acyltransferase"/>
</dbReference>
<sequence>MRQEAEDAVDALASATDFNEAPDMAVTRAASPSPAAADAPLRVEQMTFSVANDMVAIETEWRALEALSANSLHQAYDWCRAWADAQGSELLLIKAEVNGRCVMLLPLEVMRQHGVRVVSYLGQGHNNFNTGLFASDFPALSQEEISLFKRQMRHVMSGKADMVLLEATPPVWRGVPHPLAGLTTIENPNHTFQLNLHRSFEATLAQLNAKRRRKKFRVQTRRLEEMGGYAHACPDTLEGQRDLLEAFFRQKGQRLRSQGLPDVFAPEDIRSFFRRLLEARTTNETYPLKLHAISLQGEHAGRIAAIAGLSRKGDHIICQFGAIDDSLAPETSPGELLFWLMIEQACYEGAALFDFGRGDQPYKRSWCNIETVAHDLMIAISWRGLLATQVHVATARAKAAIKRNPALYRFIQRLRTKDAAPATPTEAAD</sequence>
<name>A0ABT8STX9_9HYPH</name>